<name>A0ABR1ZFS5_9ROSI</name>
<evidence type="ECO:0000256" key="1">
    <source>
        <dbReference type="SAM" id="MobiDB-lite"/>
    </source>
</evidence>
<feature type="compositionally biased region" description="Polar residues" evidence="1">
    <location>
        <begin position="17"/>
        <end position="27"/>
    </location>
</feature>
<organism evidence="2 3">
    <name type="scientific">Hibiscus sabdariffa</name>
    <name type="common">roselle</name>
    <dbReference type="NCBI Taxonomy" id="183260"/>
    <lineage>
        <taxon>Eukaryota</taxon>
        <taxon>Viridiplantae</taxon>
        <taxon>Streptophyta</taxon>
        <taxon>Embryophyta</taxon>
        <taxon>Tracheophyta</taxon>
        <taxon>Spermatophyta</taxon>
        <taxon>Magnoliopsida</taxon>
        <taxon>eudicotyledons</taxon>
        <taxon>Gunneridae</taxon>
        <taxon>Pentapetalae</taxon>
        <taxon>rosids</taxon>
        <taxon>malvids</taxon>
        <taxon>Malvales</taxon>
        <taxon>Malvaceae</taxon>
        <taxon>Malvoideae</taxon>
        <taxon>Hibiscus</taxon>
    </lineage>
</organism>
<feature type="region of interest" description="Disordered" evidence="1">
    <location>
        <begin position="1"/>
        <end position="37"/>
    </location>
</feature>
<dbReference type="Proteomes" id="UP001396334">
    <property type="component" value="Unassembled WGS sequence"/>
</dbReference>
<evidence type="ECO:0000313" key="3">
    <source>
        <dbReference type="Proteomes" id="UP001396334"/>
    </source>
</evidence>
<keyword evidence="3" id="KW-1185">Reference proteome</keyword>
<gene>
    <name evidence="2" type="ORF">V6N11_045169</name>
</gene>
<reference evidence="2 3" key="1">
    <citation type="journal article" date="2024" name="G3 (Bethesda)">
        <title>Genome assembly of Hibiscus sabdariffa L. provides insights into metabolisms of medicinal natural products.</title>
        <authorList>
            <person name="Kim T."/>
        </authorList>
    </citation>
    <scope>NUCLEOTIDE SEQUENCE [LARGE SCALE GENOMIC DNA]</scope>
    <source>
        <strain evidence="2">TK-2024</strain>
        <tissue evidence="2">Old leaves</tissue>
    </source>
</reference>
<evidence type="ECO:0000313" key="2">
    <source>
        <dbReference type="EMBL" id="KAK8479294.1"/>
    </source>
</evidence>
<protein>
    <submittedName>
        <fullName evidence="2">Uncharacterized protein</fullName>
    </submittedName>
</protein>
<comment type="caution">
    <text evidence="2">The sequence shown here is derived from an EMBL/GenBank/DDBJ whole genome shotgun (WGS) entry which is preliminary data.</text>
</comment>
<sequence length="57" mass="6204">EQVVQSSIERASPSPDEGTSSSLSSDEGASPYVSPDEQVLHLPLMNPSFHVQEKVRH</sequence>
<dbReference type="EMBL" id="JBBPBN010001210">
    <property type="protein sequence ID" value="KAK8479294.1"/>
    <property type="molecule type" value="Genomic_DNA"/>
</dbReference>
<feature type="non-terminal residue" evidence="2">
    <location>
        <position position="1"/>
    </location>
</feature>
<accession>A0ABR1ZFS5</accession>
<proteinExistence type="predicted"/>